<protein>
    <submittedName>
        <fullName evidence="2">Heme-degrading monooxygenase HmoA</fullName>
    </submittedName>
</protein>
<dbReference type="InterPro" id="IPR011008">
    <property type="entry name" value="Dimeric_a/b-barrel"/>
</dbReference>
<evidence type="ECO:0000313" key="2">
    <source>
        <dbReference type="EMBL" id="MDP9728119.1"/>
    </source>
</evidence>
<keyword evidence="2" id="KW-0560">Oxidoreductase</keyword>
<dbReference type="PANTHER" id="PTHR37811:SF2">
    <property type="entry name" value="ABM DOMAIN-CONTAINING PROTEIN"/>
    <property type="match status" value="1"/>
</dbReference>
<dbReference type="GO" id="GO:0004497">
    <property type="term" value="F:monooxygenase activity"/>
    <property type="evidence" value="ECO:0007669"/>
    <property type="project" value="UniProtKB-KW"/>
</dbReference>
<keyword evidence="3" id="KW-1185">Reference proteome</keyword>
<reference evidence="2 3" key="1">
    <citation type="submission" date="2023-07" db="EMBL/GenBank/DDBJ databases">
        <title>Genomic Encyclopedia of Type Strains, Phase IV (KMG-IV): sequencing the most valuable type-strain genomes for metagenomic binning, comparative biology and taxonomic classification.</title>
        <authorList>
            <person name="Goeker M."/>
        </authorList>
    </citation>
    <scope>NUCLEOTIDE SEQUENCE [LARGE SCALE GENOMIC DNA]</scope>
    <source>
        <strain evidence="2 3">DSM 25924</strain>
    </source>
</reference>
<dbReference type="SUPFAM" id="SSF54909">
    <property type="entry name" value="Dimeric alpha+beta barrel"/>
    <property type="match status" value="1"/>
</dbReference>
<proteinExistence type="predicted"/>
<dbReference type="InterPro" id="IPR007138">
    <property type="entry name" value="ABM_dom"/>
</dbReference>
<gene>
    <name evidence="2" type="ORF">J2S04_001051</name>
</gene>
<keyword evidence="2" id="KW-0503">Monooxygenase</keyword>
<comment type="caution">
    <text evidence="2">The sequence shown here is derived from an EMBL/GenBank/DDBJ whole genome shotgun (WGS) entry which is preliminary data.</text>
</comment>
<evidence type="ECO:0000259" key="1">
    <source>
        <dbReference type="Pfam" id="PF03992"/>
    </source>
</evidence>
<dbReference type="RefSeq" id="WP_203115464.1">
    <property type="nucleotide sequence ID" value="NZ_JAURUO010000005.1"/>
</dbReference>
<dbReference type="Gene3D" id="3.30.70.100">
    <property type="match status" value="1"/>
</dbReference>
<dbReference type="PANTHER" id="PTHR37811">
    <property type="entry name" value="BLL5343 PROTEIN"/>
    <property type="match status" value="1"/>
</dbReference>
<accession>A0ABT9LV48</accession>
<dbReference type="Pfam" id="PF03992">
    <property type="entry name" value="ABM"/>
    <property type="match status" value="1"/>
</dbReference>
<organism evidence="2 3">
    <name type="scientific">Alicyclobacillus tolerans</name>
    <dbReference type="NCBI Taxonomy" id="90970"/>
    <lineage>
        <taxon>Bacteria</taxon>
        <taxon>Bacillati</taxon>
        <taxon>Bacillota</taxon>
        <taxon>Bacilli</taxon>
        <taxon>Bacillales</taxon>
        <taxon>Alicyclobacillaceae</taxon>
        <taxon>Alicyclobacillus</taxon>
    </lineage>
</organism>
<name>A0ABT9LV48_9BACL</name>
<dbReference type="Proteomes" id="UP001229209">
    <property type="component" value="Unassembled WGS sequence"/>
</dbReference>
<dbReference type="EMBL" id="JAURUO010000005">
    <property type="protein sequence ID" value="MDP9728119.1"/>
    <property type="molecule type" value="Genomic_DNA"/>
</dbReference>
<sequence>MTKSKTIVSNTPRPPYYSVILTVVPGEDLSGYHEMTEEIIQAASEQEGFLGIESAEDELGIIVSYWDSLASIEAWSRNAFHQFAKSKGKSIWYQKFRTRICKVEHEY</sequence>
<evidence type="ECO:0000313" key="3">
    <source>
        <dbReference type="Proteomes" id="UP001229209"/>
    </source>
</evidence>
<dbReference type="InterPro" id="IPR052936">
    <property type="entry name" value="Jasmonate_Hydroxylase-like"/>
</dbReference>
<feature type="domain" description="ABM" evidence="1">
    <location>
        <begin position="24"/>
        <end position="81"/>
    </location>
</feature>